<reference evidence="1 2" key="1">
    <citation type="journal article" date="2012" name="Science">
        <title>The Paleozoic origin of enzymatic lignin decomposition reconstructed from 31 fungal genomes.</title>
        <authorList>
            <person name="Floudas D."/>
            <person name="Binder M."/>
            <person name="Riley R."/>
            <person name="Barry K."/>
            <person name="Blanchette R.A."/>
            <person name="Henrissat B."/>
            <person name="Martinez A.T."/>
            <person name="Otillar R."/>
            <person name="Spatafora J.W."/>
            <person name="Yadav J.S."/>
            <person name="Aerts A."/>
            <person name="Benoit I."/>
            <person name="Boyd A."/>
            <person name="Carlson A."/>
            <person name="Copeland A."/>
            <person name="Coutinho P.M."/>
            <person name="de Vries R.P."/>
            <person name="Ferreira P."/>
            <person name="Findley K."/>
            <person name="Foster B."/>
            <person name="Gaskell J."/>
            <person name="Glotzer D."/>
            <person name="Gorecki P."/>
            <person name="Heitman J."/>
            <person name="Hesse C."/>
            <person name="Hori C."/>
            <person name="Igarashi K."/>
            <person name="Jurgens J.A."/>
            <person name="Kallen N."/>
            <person name="Kersten P."/>
            <person name="Kohler A."/>
            <person name="Kuees U."/>
            <person name="Kumar T.K.A."/>
            <person name="Kuo A."/>
            <person name="LaButti K."/>
            <person name="Larrondo L.F."/>
            <person name="Lindquist E."/>
            <person name="Ling A."/>
            <person name="Lombard V."/>
            <person name="Lucas S."/>
            <person name="Lundell T."/>
            <person name="Martin R."/>
            <person name="McLaughlin D.J."/>
            <person name="Morgenstern I."/>
            <person name="Morin E."/>
            <person name="Murat C."/>
            <person name="Nagy L.G."/>
            <person name="Nolan M."/>
            <person name="Ohm R.A."/>
            <person name="Patyshakuliyeva A."/>
            <person name="Rokas A."/>
            <person name="Ruiz-Duenas F.J."/>
            <person name="Sabat G."/>
            <person name="Salamov A."/>
            <person name="Samejima M."/>
            <person name="Schmutz J."/>
            <person name="Slot J.C."/>
            <person name="St John F."/>
            <person name="Stenlid J."/>
            <person name="Sun H."/>
            <person name="Sun S."/>
            <person name="Syed K."/>
            <person name="Tsang A."/>
            <person name="Wiebenga A."/>
            <person name="Young D."/>
            <person name="Pisabarro A."/>
            <person name="Eastwood D.C."/>
            <person name="Martin F."/>
            <person name="Cullen D."/>
            <person name="Grigoriev I.V."/>
            <person name="Hibbett D.S."/>
        </authorList>
    </citation>
    <scope>NUCLEOTIDE SEQUENCE [LARGE SCALE GENOMIC DNA]</scope>
    <source>
        <strain evidence="1 2">ATCC 11539</strain>
    </source>
</reference>
<dbReference type="HOGENOM" id="CLU_1896447_0_0_1"/>
<evidence type="ECO:0000313" key="1">
    <source>
        <dbReference type="EMBL" id="EPQ56360.1"/>
    </source>
</evidence>
<dbReference type="GeneID" id="19301708"/>
<gene>
    <name evidence="1" type="ORF">GLOTRDRAFT_128305</name>
</gene>
<evidence type="ECO:0000313" key="2">
    <source>
        <dbReference type="Proteomes" id="UP000030669"/>
    </source>
</evidence>
<keyword evidence="2" id="KW-1185">Reference proteome</keyword>
<proteinExistence type="predicted"/>
<dbReference type="KEGG" id="gtr:GLOTRDRAFT_128305"/>
<dbReference type="AlphaFoldDB" id="S7RP97"/>
<accession>S7RP97</accession>
<organism evidence="1 2">
    <name type="scientific">Gloeophyllum trabeum (strain ATCC 11539 / FP-39264 / Madison 617)</name>
    <name type="common">Brown rot fungus</name>
    <dbReference type="NCBI Taxonomy" id="670483"/>
    <lineage>
        <taxon>Eukaryota</taxon>
        <taxon>Fungi</taxon>
        <taxon>Dikarya</taxon>
        <taxon>Basidiomycota</taxon>
        <taxon>Agaricomycotina</taxon>
        <taxon>Agaricomycetes</taxon>
        <taxon>Gloeophyllales</taxon>
        <taxon>Gloeophyllaceae</taxon>
        <taxon>Gloeophyllum</taxon>
    </lineage>
</organism>
<sequence length="134" mass="15204">MPSSDLSLVSPFLHSNLSVVQIARLFQAIVELREQSLVAGENTLRLRGENVELRHNLEDMWRHGSPLVPRGHGKVGMDLECLRAHSLPSLKDLKQQLLNLDLRLEPLEYTMRRATVEGRRQDEGTTNAEQGWSV</sequence>
<dbReference type="Proteomes" id="UP000030669">
    <property type="component" value="Unassembled WGS sequence"/>
</dbReference>
<protein>
    <submittedName>
        <fullName evidence="1">Uncharacterized protein</fullName>
    </submittedName>
</protein>
<name>S7RP97_GLOTA</name>
<dbReference type="RefSeq" id="XP_007865107.1">
    <property type="nucleotide sequence ID" value="XM_007866916.1"/>
</dbReference>
<dbReference type="EMBL" id="KB469300">
    <property type="protein sequence ID" value="EPQ56360.1"/>
    <property type="molecule type" value="Genomic_DNA"/>
</dbReference>